<dbReference type="PANTHER" id="PTHR45672:SF3">
    <property type="entry name" value="THIOREDOXIN DOMAIN-CONTAINING PROTEIN 5"/>
    <property type="match status" value="1"/>
</dbReference>
<dbReference type="GO" id="GO:0005783">
    <property type="term" value="C:endoplasmic reticulum"/>
    <property type="evidence" value="ECO:0007669"/>
    <property type="project" value="TreeGrafter"/>
</dbReference>
<dbReference type="SUPFAM" id="SSF52833">
    <property type="entry name" value="Thioredoxin-like"/>
    <property type="match status" value="3"/>
</dbReference>
<dbReference type="FunCoup" id="A0A067MEB7">
    <property type="interactions" value="271"/>
</dbReference>
<evidence type="ECO:0000256" key="2">
    <source>
        <dbReference type="ARBA" id="ARBA00022729"/>
    </source>
</evidence>
<evidence type="ECO:0000256" key="4">
    <source>
        <dbReference type="SAM" id="SignalP"/>
    </source>
</evidence>
<dbReference type="InterPro" id="IPR051063">
    <property type="entry name" value="PDI"/>
</dbReference>
<evidence type="ECO:0000256" key="3">
    <source>
        <dbReference type="SAM" id="Phobius"/>
    </source>
</evidence>
<dbReference type="HOGENOM" id="CLU_021868_1_1_1"/>
<dbReference type="InterPro" id="IPR017937">
    <property type="entry name" value="Thioredoxin_CS"/>
</dbReference>
<dbReference type="Pfam" id="PF00085">
    <property type="entry name" value="Thioredoxin"/>
    <property type="match status" value="2"/>
</dbReference>
<evidence type="ECO:0000259" key="5">
    <source>
        <dbReference type="PROSITE" id="PS51352"/>
    </source>
</evidence>
<evidence type="ECO:0000313" key="7">
    <source>
        <dbReference type="Proteomes" id="UP000027195"/>
    </source>
</evidence>
<dbReference type="InterPro" id="IPR013766">
    <property type="entry name" value="Thioredoxin_domain"/>
</dbReference>
<dbReference type="EMBL" id="KL198039">
    <property type="protein sequence ID" value="KDQ14118.1"/>
    <property type="molecule type" value="Genomic_DNA"/>
</dbReference>
<feature type="signal peptide" evidence="4">
    <location>
        <begin position="1"/>
        <end position="22"/>
    </location>
</feature>
<comment type="similarity">
    <text evidence="1">Belongs to the protein disulfide isomerase family.</text>
</comment>
<keyword evidence="3" id="KW-1133">Transmembrane helix</keyword>
<feature type="transmembrane region" description="Helical" evidence="3">
    <location>
        <begin position="524"/>
        <end position="545"/>
    </location>
</feature>
<dbReference type="InParanoid" id="A0A067MEB7"/>
<dbReference type="AlphaFoldDB" id="A0A067MEB7"/>
<dbReference type="GO" id="GO:0006457">
    <property type="term" value="P:protein folding"/>
    <property type="evidence" value="ECO:0007669"/>
    <property type="project" value="TreeGrafter"/>
</dbReference>
<evidence type="ECO:0000256" key="1">
    <source>
        <dbReference type="ARBA" id="ARBA00006347"/>
    </source>
</evidence>
<feature type="chain" id="PRO_5001641324" description="Thioredoxin domain-containing protein" evidence="4">
    <location>
        <begin position="23"/>
        <end position="565"/>
    </location>
</feature>
<dbReference type="Gene3D" id="3.40.30.10">
    <property type="entry name" value="Glutaredoxin"/>
    <property type="match status" value="3"/>
</dbReference>
<gene>
    <name evidence="6" type="ORF">BOTBODRAFT_32911</name>
</gene>
<reference evidence="7" key="1">
    <citation type="journal article" date="2014" name="Proc. Natl. Acad. Sci. U.S.A.">
        <title>Extensive sampling of basidiomycete genomes demonstrates inadequacy of the white-rot/brown-rot paradigm for wood decay fungi.</title>
        <authorList>
            <person name="Riley R."/>
            <person name="Salamov A.A."/>
            <person name="Brown D.W."/>
            <person name="Nagy L.G."/>
            <person name="Floudas D."/>
            <person name="Held B.W."/>
            <person name="Levasseur A."/>
            <person name="Lombard V."/>
            <person name="Morin E."/>
            <person name="Otillar R."/>
            <person name="Lindquist E.A."/>
            <person name="Sun H."/>
            <person name="LaButti K.M."/>
            <person name="Schmutz J."/>
            <person name="Jabbour D."/>
            <person name="Luo H."/>
            <person name="Baker S.E."/>
            <person name="Pisabarro A.G."/>
            <person name="Walton J.D."/>
            <person name="Blanchette R.A."/>
            <person name="Henrissat B."/>
            <person name="Martin F."/>
            <person name="Cullen D."/>
            <person name="Hibbett D.S."/>
            <person name="Grigoriev I.V."/>
        </authorList>
    </citation>
    <scope>NUCLEOTIDE SEQUENCE [LARGE SCALE GENOMIC DNA]</scope>
    <source>
        <strain evidence="7">FD-172 SS1</strain>
    </source>
</reference>
<dbReference type="PROSITE" id="PS51352">
    <property type="entry name" value="THIOREDOXIN_2"/>
    <property type="match status" value="2"/>
</dbReference>
<accession>A0A067MEB7</accession>
<organism evidence="6 7">
    <name type="scientific">Botryobasidium botryosum (strain FD-172 SS1)</name>
    <dbReference type="NCBI Taxonomy" id="930990"/>
    <lineage>
        <taxon>Eukaryota</taxon>
        <taxon>Fungi</taxon>
        <taxon>Dikarya</taxon>
        <taxon>Basidiomycota</taxon>
        <taxon>Agaricomycotina</taxon>
        <taxon>Agaricomycetes</taxon>
        <taxon>Cantharellales</taxon>
        <taxon>Botryobasidiaceae</taxon>
        <taxon>Botryobasidium</taxon>
    </lineage>
</organism>
<dbReference type="InterPro" id="IPR036249">
    <property type="entry name" value="Thioredoxin-like_sf"/>
</dbReference>
<keyword evidence="3" id="KW-0472">Membrane</keyword>
<protein>
    <recommendedName>
        <fullName evidence="5">Thioredoxin domain-containing protein</fullName>
    </recommendedName>
</protein>
<feature type="domain" description="Thioredoxin" evidence="5">
    <location>
        <begin position="17"/>
        <end position="137"/>
    </location>
</feature>
<dbReference type="GO" id="GO:0003756">
    <property type="term" value="F:protein disulfide isomerase activity"/>
    <property type="evidence" value="ECO:0007669"/>
    <property type="project" value="TreeGrafter"/>
</dbReference>
<dbReference type="PROSITE" id="PS00194">
    <property type="entry name" value="THIOREDOXIN_1"/>
    <property type="match status" value="2"/>
</dbReference>
<sequence length="565" mass="63193">MRLAQFPGAARNLAVVLLTVSALPVGSVELKQLTGEDFKSSTSKGMWLVEYFSPFCGHCKQFEPTWEKLVEDKAKFAESFGFKMAQVNCITQGDLCTENSIDRYPSIRLYKDGEQVEQYNGDRDYERLAEFIDMKSRTYALESTAPETPAPARETYPNPMGEVLVLDSSSFARVIESGSVFVKFFAPWCGHCKRLAPTWKQLAENMKNIANIAEVNCDDNRSLCLQQGVEGYPTLLFYHGGQKSEYNGGRALEAMERFVTKGVSIHLEVIDNEQFPNILKKDTVFYMYLHSPSTSKEHISSVTEATRALLGHPTVYESRDPELFKRFSLDPAKGPVIVAIKDHASEPFDIFALSDHPNQPMTSKWLVDNKLPTVQELDSDNFQSVMRAPSSPLVAPSIIDPADRIKAEEVLLAAAKAWKAKAPKDARPVVFVWMNVHTWADWLKRMYGITAADVPRVVLADHQALIYYDTDKSGASVGLEGASIMSVLEGIHSGAIASKHSENIFERTMRSLDHNLTNLGNSIVAHPFITLFTVVLSMMGIYRILKRCIDAEAAQYPEKDPNRLD</sequence>
<dbReference type="OrthoDB" id="72053at2759"/>
<dbReference type="STRING" id="930990.A0A067MEB7"/>
<feature type="domain" description="Thioredoxin" evidence="5">
    <location>
        <begin position="144"/>
        <end position="264"/>
    </location>
</feature>
<dbReference type="CDD" id="cd02961">
    <property type="entry name" value="PDI_a_family"/>
    <property type="match status" value="1"/>
</dbReference>
<dbReference type="PRINTS" id="PR00421">
    <property type="entry name" value="THIOREDOXIN"/>
</dbReference>
<evidence type="ECO:0000313" key="6">
    <source>
        <dbReference type="EMBL" id="KDQ14118.1"/>
    </source>
</evidence>
<dbReference type="Proteomes" id="UP000027195">
    <property type="component" value="Unassembled WGS sequence"/>
</dbReference>
<keyword evidence="3" id="KW-0812">Transmembrane</keyword>
<name>A0A067MEB7_BOTB1</name>
<keyword evidence="7" id="KW-1185">Reference proteome</keyword>
<dbReference type="PANTHER" id="PTHR45672">
    <property type="entry name" value="PROTEIN DISULFIDE-ISOMERASE C17H9.14C-RELATED"/>
    <property type="match status" value="1"/>
</dbReference>
<proteinExistence type="inferred from homology"/>
<keyword evidence="2 4" id="KW-0732">Signal</keyword>
<feature type="non-terminal residue" evidence="6">
    <location>
        <position position="1"/>
    </location>
</feature>